<feature type="chain" id="PRO_5040274141" description="Histone deacetylase 11" evidence="14">
    <location>
        <begin position="35"/>
        <end position="353"/>
    </location>
</feature>
<comment type="catalytic activity">
    <reaction evidence="10">
        <text>N(6)-acetyl-L-lysyl-[histone] + H2O = L-lysyl-[histone] + acetate</text>
        <dbReference type="Rhea" id="RHEA:58196"/>
        <dbReference type="Rhea" id="RHEA-COMP:9845"/>
        <dbReference type="Rhea" id="RHEA-COMP:11338"/>
        <dbReference type="ChEBI" id="CHEBI:15377"/>
        <dbReference type="ChEBI" id="CHEBI:29969"/>
        <dbReference type="ChEBI" id="CHEBI:30089"/>
        <dbReference type="ChEBI" id="CHEBI:61930"/>
        <dbReference type="EC" id="3.5.1.98"/>
    </reaction>
</comment>
<dbReference type="InterPro" id="IPR023801">
    <property type="entry name" value="His_deacetylse_dom"/>
</dbReference>
<dbReference type="InterPro" id="IPR000286">
    <property type="entry name" value="HDACs"/>
</dbReference>
<dbReference type="PANTHER" id="PTHR10625:SF23">
    <property type="entry name" value="HISTONE DEACETYLASE 11"/>
    <property type="match status" value="1"/>
</dbReference>
<keyword evidence="5" id="KW-0378">Hydrolase</keyword>
<keyword evidence="8" id="KW-0804">Transcription</keyword>
<dbReference type="InterPro" id="IPR037138">
    <property type="entry name" value="His_deacetylse_dom_sf"/>
</dbReference>
<gene>
    <name evidence="16" type="ORF">NEZAVI_LOCUS4669</name>
</gene>
<evidence type="ECO:0000256" key="3">
    <source>
        <dbReference type="ARBA" id="ARBA00012111"/>
    </source>
</evidence>
<evidence type="ECO:0000256" key="10">
    <source>
        <dbReference type="ARBA" id="ARBA00048287"/>
    </source>
</evidence>
<evidence type="ECO:0000256" key="1">
    <source>
        <dbReference type="ARBA" id="ARBA00004123"/>
    </source>
</evidence>
<evidence type="ECO:0000259" key="15">
    <source>
        <dbReference type="Pfam" id="PF00850"/>
    </source>
</evidence>
<dbReference type="OrthoDB" id="437693at2759"/>
<comment type="function">
    <text evidence="11">Responsible for the deacetylation of lysine residues on the N-terminal part of the core histones (H2A, H2B, H3 and H4). Histone deacetylation gives a tag for epigenetic repression and plays an important role in transcriptional regulation, cell cycle progression and developmental events. Histone deacetylases act via the formation of large multiprotein complexes.</text>
</comment>
<dbReference type="Proteomes" id="UP001152798">
    <property type="component" value="Chromosome 2"/>
</dbReference>
<dbReference type="FunFam" id="3.40.800.20:FF:000009">
    <property type="entry name" value="Histone deacetylase 11"/>
    <property type="match status" value="1"/>
</dbReference>
<dbReference type="GO" id="GO:0040029">
    <property type="term" value="P:epigenetic regulation of gene expression"/>
    <property type="evidence" value="ECO:0007669"/>
    <property type="project" value="TreeGrafter"/>
</dbReference>
<evidence type="ECO:0000256" key="7">
    <source>
        <dbReference type="ARBA" id="ARBA00023015"/>
    </source>
</evidence>
<keyword evidence="17" id="KW-1185">Reference proteome</keyword>
<evidence type="ECO:0000256" key="9">
    <source>
        <dbReference type="ARBA" id="ARBA00023242"/>
    </source>
</evidence>
<evidence type="ECO:0000313" key="17">
    <source>
        <dbReference type="Proteomes" id="UP001152798"/>
    </source>
</evidence>
<keyword evidence="6" id="KW-0156">Chromatin regulator</keyword>
<organism evidence="16 17">
    <name type="scientific">Nezara viridula</name>
    <name type="common">Southern green stink bug</name>
    <name type="synonym">Cimex viridulus</name>
    <dbReference type="NCBI Taxonomy" id="85310"/>
    <lineage>
        <taxon>Eukaryota</taxon>
        <taxon>Metazoa</taxon>
        <taxon>Ecdysozoa</taxon>
        <taxon>Arthropoda</taxon>
        <taxon>Hexapoda</taxon>
        <taxon>Insecta</taxon>
        <taxon>Pterygota</taxon>
        <taxon>Neoptera</taxon>
        <taxon>Paraneoptera</taxon>
        <taxon>Hemiptera</taxon>
        <taxon>Heteroptera</taxon>
        <taxon>Panheteroptera</taxon>
        <taxon>Pentatomomorpha</taxon>
        <taxon>Pentatomoidea</taxon>
        <taxon>Pentatomidae</taxon>
        <taxon>Pentatominae</taxon>
        <taxon>Nezara</taxon>
    </lineage>
</organism>
<evidence type="ECO:0000256" key="4">
    <source>
        <dbReference type="ARBA" id="ARBA00022491"/>
    </source>
</evidence>
<evidence type="ECO:0000256" key="8">
    <source>
        <dbReference type="ARBA" id="ARBA00023163"/>
    </source>
</evidence>
<evidence type="ECO:0000256" key="14">
    <source>
        <dbReference type="SAM" id="SignalP"/>
    </source>
</evidence>
<protein>
    <recommendedName>
        <fullName evidence="13">Histone deacetylase 11</fullName>
        <ecNumber evidence="3">3.5.1.98</ecNumber>
    </recommendedName>
</protein>
<evidence type="ECO:0000313" key="16">
    <source>
        <dbReference type="EMBL" id="CAH1394122.1"/>
    </source>
</evidence>
<comment type="subunit">
    <text evidence="12">Interacts with HDAC6.</text>
</comment>
<evidence type="ECO:0000256" key="12">
    <source>
        <dbReference type="ARBA" id="ARBA00065154"/>
    </source>
</evidence>
<dbReference type="AlphaFoldDB" id="A0A9P0EFG0"/>
<keyword evidence="4" id="KW-0678">Repressor</keyword>
<evidence type="ECO:0000256" key="2">
    <source>
        <dbReference type="ARBA" id="ARBA00005947"/>
    </source>
</evidence>
<comment type="subcellular location">
    <subcellularLocation>
        <location evidence="1">Nucleus</location>
    </subcellularLocation>
</comment>
<name>A0A9P0EFG0_NEZVI</name>
<dbReference type="PANTHER" id="PTHR10625">
    <property type="entry name" value="HISTONE DEACETYLASE HDAC1-RELATED"/>
    <property type="match status" value="1"/>
</dbReference>
<proteinExistence type="inferred from homology"/>
<dbReference type="Gene3D" id="3.40.800.20">
    <property type="entry name" value="Histone deacetylase domain"/>
    <property type="match status" value="1"/>
</dbReference>
<keyword evidence="14" id="KW-0732">Signal</keyword>
<reference evidence="16" key="1">
    <citation type="submission" date="2022-01" db="EMBL/GenBank/DDBJ databases">
        <authorList>
            <person name="King R."/>
        </authorList>
    </citation>
    <scope>NUCLEOTIDE SEQUENCE</scope>
</reference>
<sequence>MKPTNCLPICFCFVLTGSFHQFWLLLTMCDSESCEEQQKWPIVYSKSYNVHFCGVEKLHPFDAAKWENIYKRLKELISLNDNEIFLPEEATIQDLLLVHTQRYLNSLKWGWNVASIAEIPLLAFLPNRFIQRCYLRPMRYQTRGSMMAGQLAIDRGWAINIGGGFHHCRKDRGGGFCPYADITLMIESLFKSRPNEVKKIMIVDLDAHQGNGYARDFLGNSKVFIMDVYNSGIYPQDTEAKKAIHCKIELHYYTQDAEYLDKVESCLERSLRAFHPDLLVYNAGTDILEGDTLGRLSITPQGVIRRDELVFMKARERRVPIVMLTSGGYTKQSALVIAESIANLHGLGLISKN</sequence>
<feature type="domain" description="Histone deacetylase" evidence="15">
    <location>
        <begin position="59"/>
        <end position="339"/>
    </location>
</feature>
<dbReference type="SUPFAM" id="SSF52768">
    <property type="entry name" value="Arginase/deacetylase"/>
    <property type="match status" value="1"/>
</dbReference>
<comment type="similarity">
    <text evidence="2">Belongs to the histone deacetylase family.</text>
</comment>
<dbReference type="InterPro" id="IPR044150">
    <property type="entry name" value="HDAC_classIV"/>
</dbReference>
<dbReference type="PRINTS" id="PR01270">
    <property type="entry name" value="HDASUPER"/>
</dbReference>
<dbReference type="EMBL" id="OV725078">
    <property type="protein sequence ID" value="CAH1394122.1"/>
    <property type="molecule type" value="Genomic_DNA"/>
</dbReference>
<feature type="signal peptide" evidence="14">
    <location>
        <begin position="1"/>
        <end position="34"/>
    </location>
</feature>
<keyword evidence="9" id="KW-0539">Nucleus</keyword>
<dbReference type="GO" id="GO:0000118">
    <property type="term" value="C:histone deacetylase complex"/>
    <property type="evidence" value="ECO:0007669"/>
    <property type="project" value="TreeGrafter"/>
</dbReference>
<evidence type="ECO:0000256" key="5">
    <source>
        <dbReference type="ARBA" id="ARBA00022801"/>
    </source>
</evidence>
<dbReference type="EC" id="3.5.1.98" evidence="3"/>
<evidence type="ECO:0000256" key="13">
    <source>
        <dbReference type="ARBA" id="ARBA00072450"/>
    </source>
</evidence>
<evidence type="ECO:0000256" key="11">
    <source>
        <dbReference type="ARBA" id="ARBA00059784"/>
    </source>
</evidence>
<evidence type="ECO:0000256" key="6">
    <source>
        <dbReference type="ARBA" id="ARBA00022853"/>
    </source>
</evidence>
<dbReference type="GO" id="GO:0141221">
    <property type="term" value="F:histone deacetylase activity, hydrolytic mechanism"/>
    <property type="evidence" value="ECO:0007669"/>
    <property type="project" value="UniProtKB-EC"/>
</dbReference>
<keyword evidence="7" id="KW-0805">Transcription regulation</keyword>
<dbReference type="InterPro" id="IPR023696">
    <property type="entry name" value="Ureohydrolase_dom_sf"/>
</dbReference>
<accession>A0A9P0EFG0</accession>
<dbReference type="CDD" id="cd09993">
    <property type="entry name" value="HDAC_classIV"/>
    <property type="match status" value="1"/>
</dbReference>
<dbReference type="Pfam" id="PF00850">
    <property type="entry name" value="Hist_deacetyl"/>
    <property type="match status" value="1"/>
</dbReference>